<dbReference type="Proteomes" id="UP001457282">
    <property type="component" value="Unassembled WGS sequence"/>
</dbReference>
<sequence>MAAQFSAAVLFSSHTFRHPKSLLLEPHREAQTHSLDSHLTPPTLLRPNVANPPMRRAQASSCLEKLGSIAMCLFQEEKKGLESRS</sequence>
<keyword evidence="2" id="KW-1185">Reference proteome</keyword>
<comment type="caution">
    <text evidence="1">The sequence shown here is derived from an EMBL/GenBank/DDBJ whole genome shotgun (WGS) entry which is preliminary data.</text>
</comment>
<dbReference type="EMBL" id="JBEDUW010000005">
    <property type="protein sequence ID" value="KAK9929722.1"/>
    <property type="molecule type" value="Genomic_DNA"/>
</dbReference>
<accession>A0AAW1WYH8</accession>
<proteinExistence type="predicted"/>
<gene>
    <name evidence="1" type="ORF">M0R45_026809</name>
</gene>
<name>A0AAW1WYH8_RUBAR</name>
<dbReference type="AlphaFoldDB" id="A0AAW1WYH8"/>
<evidence type="ECO:0000313" key="1">
    <source>
        <dbReference type="EMBL" id="KAK9929722.1"/>
    </source>
</evidence>
<organism evidence="1 2">
    <name type="scientific">Rubus argutus</name>
    <name type="common">Southern blackberry</name>
    <dbReference type="NCBI Taxonomy" id="59490"/>
    <lineage>
        <taxon>Eukaryota</taxon>
        <taxon>Viridiplantae</taxon>
        <taxon>Streptophyta</taxon>
        <taxon>Embryophyta</taxon>
        <taxon>Tracheophyta</taxon>
        <taxon>Spermatophyta</taxon>
        <taxon>Magnoliopsida</taxon>
        <taxon>eudicotyledons</taxon>
        <taxon>Gunneridae</taxon>
        <taxon>Pentapetalae</taxon>
        <taxon>rosids</taxon>
        <taxon>fabids</taxon>
        <taxon>Rosales</taxon>
        <taxon>Rosaceae</taxon>
        <taxon>Rosoideae</taxon>
        <taxon>Rosoideae incertae sedis</taxon>
        <taxon>Rubus</taxon>
    </lineage>
</organism>
<evidence type="ECO:0000313" key="2">
    <source>
        <dbReference type="Proteomes" id="UP001457282"/>
    </source>
</evidence>
<protein>
    <submittedName>
        <fullName evidence="1">Uncharacterized protein</fullName>
    </submittedName>
</protein>
<reference evidence="1 2" key="1">
    <citation type="journal article" date="2023" name="G3 (Bethesda)">
        <title>A chromosome-length genome assembly and annotation of blackberry (Rubus argutus, cv. 'Hillquist').</title>
        <authorList>
            <person name="Bruna T."/>
            <person name="Aryal R."/>
            <person name="Dudchenko O."/>
            <person name="Sargent D.J."/>
            <person name="Mead D."/>
            <person name="Buti M."/>
            <person name="Cavallini A."/>
            <person name="Hytonen T."/>
            <person name="Andres J."/>
            <person name="Pham M."/>
            <person name="Weisz D."/>
            <person name="Mascagni F."/>
            <person name="Usai G."/>
            <person name="Natali L."/>
            <person name="Bassil N."/>
            <person name="Fernandez G.E."/>
            <person name="Lomsadze A."/>
            <person name="Armour M."/>
            <person name="Olukolu B."/>
            <person name="Poorten T."/>
            <person name="Britton C."/>
            <person name="Davik J."/>
            <person name="Ashrafi H."/>
            <person name="Aiden E.L."/>
            <person name="Borodovsky M."/>
            <person name="Worthington M."/>
        </authorList>
    </citation>
    <scope>NUCLEOTIDE SEQUENCE [LARGE SCALE GENOMIC DNA]</scope>
    <source>
        <strain evidence="1">PI 553951</strain>
    </source>
</reference>